<protein>
    <submittedName>
        <fullName evidence="1">DNA, contig: SP630</fullName>
    </submittedName>
</protein>
<sequence>MAGAAGAAVWAPSAGFAVNAGAEGRTIADAGWAGDPGDATSTAGEVGMGAACEGEVVAMAGFRGMGGGGSVGCGAWGSAG</sequence>
<organism evidence="1 2">
    <name type="scientific">Sphingomonas paucimobilis NBRC 13935</name>
    <dbReference type="NCBI Taxonomy" id="1219050"/>
    <lineage>
        <taxon>Bacteria</taxon>
        <taxon>Pseudomonadati</taxon>
        <taxon>Pseudomonadota</taxon>
        <taxon>Alphaproteobacteria</taxon>
        <taxon>Sphingomonadales</taxon>
        <taxon>Sphingomonadaceae</taxon>
        <taxon>Sphingomonas</taxon>
    </lineage>
</organism>
<gene>
    <name evidence="1" type="ORF">SP6_30_02390</name>
</gene>
<dbReference type="AlphaFoldDB" id="A0A0C9NHB8"/>
<accession>A0A0C9NHB8</accession>
<proteinExistence type="predicted"/>
<reference evidence="1 2" key="1">
    <citation type="submission" date="2014-08" db="EMBL/GenBank/DDBJ databases">
        <title>Whole genome shotgun sequence of Sphingomonas paucimobilis NBRC 13935.</title>
        <authorList>
            <person name="Hosoyama A."/>
            <person name="Hashimoto M."/>
            <person name="Hosoyama Y."/>
            <person name="Noguchi M."/>
            <person name="Uohara A."/>
            <person name="Ohji S."/>
            <person name="Katano-Makiyama Y."/>
            <person name="Ichikawa N."/>
            <person name="Kimura A."/>
            <person name="Yamazoe A."/>
            <person name="Fujita N."/>
        </authorList>
    </citation>
    <scope>NUCLEOTIDE SEQUENCE [LARGE SCALE GENOMIC DNA]</scope>
    <source>
        <strain evidence="1 2">NBRC 13935</strain>
    </source>
</reference>
<dbReference type="EMBL" id="BBJS01000030">
    <property type="protein sequence ID" value="GAN14098.1"/>
    <property type="molecule type" value="Genomic_DNA"/>
</dbReference>
<dbReference type="Proteomes" id="UP000032025">
    <property type="component" value="Unassembled WGS sequence"/>
</dbReference>
<comment type="caution">
    <text evidence="1">The sequence shown here is derived from an EMBL/GenBank/DDBJ whole genome shotgun (WGS) entry which is preliminary data.</text>
</comment>
<keyword evidence="2" id="KW-1185">Reference proteome</keyword>
<evidence type="ECO:0000313" key="1">
    <source>
        <dbReference type="EMBL" id="GAN14098.1"/>
    </source>
</evidence>
<name>A0A0C9NHB8_SPHPI</name>
<evidence type="ECO:0000313" key="2">
    <source>
        <dbReference type="Proteomes" id="UP000032025"/>
    </source>
</evidence>